<dbReference type="Pfam" id="PF13519">
    <property type="entry name" value="VWA_2"/>
    <property type="match status" value="1"/>
</dbReference>
<dbReference type="InterPro" id="IPR002035">
    <property type="entry name" value="VWF_A"/>
</dbReference>
<dbReference type="SUPFAM" id="SSF53300">
    <property type="entry name" value="vWA-like"/>
    <property type="match status" value="1"/>
</dbReference>
<dbReference type="EMBL" id="JNFP01000030">
    <property type="protein sequence ID" value="KIA62560.1"/>
    <property type="molecule type" value="Genomic_DNA"/>
</dbReference>
<keyword evidence="1" id="KW-1133">Transmembrane helix</keyword>
<feature type="domain" description="VWFA" evidence="2">
    <location>
        <begin position="363"/>
        <end position="553"/>
    </location>
</feature>
<sequence>MGTHRSGTRSRGVSKGPVLAIVAIVLLIAGVFGWFQLRDRAADEDSAAAAECVSGAATLYVTADPDIAPQVRAAADRYNATKPKVRDHCAQVSVTTQPSASIVAAFTSGKPWDQNLGPQPVLWIPDSTRSIEAMRVPGLIEGTPAPIAVSPIVLAVPDELRGALEEAKSSWSDLPRLQQGSLGDIGLSGWGGLRMALPPGDATLAAAVAVGSAVSGADPLTDPAAQSGQVVSAISGLAAEAPEVPDTAAAFGALAGAPKDATVHAVATTEQQVKSQPGLTVYRPSGAAPIADHPAALMSGPWVDKTQNLIGGLFADFLRTPETAQTFAAAGFTAGPPATAPAPARTVLEKVAGTLANPVLGVQSTVLVDVSASMSTADGSTTRLANVIAALNSTMTVMPPDFGLGIWTFGKNLDDTKPYKVQAATAPLTDAQRTKVSSALGALRATDVRADQAYPSLIAAYKNAVANYTAGRTNSVLLITDGPDDDSSVTGAKLASDMAAAIDKAHPVRVDIIVIGGPGTQTLKSISEQSGGTYTRLATSDDLTFASAVVQSLTTP</sequence>
<keyword evidence="1" id="KW-0812">Transmembrane</keyword>
<dbReference type="SUPFAM" id="SSF53850">
    <property type="entry name" value="Periplasmic binding protein-like II"/>
    <property type="match status" value="1"/>
</dbReference>
<protein>
    <recommendedName>
        <fullName evidence="2">VWFA domain-containing protein</fullName>
    </recommendedName>
</protein>
<organism evidence="3 4">
    <name type="scientific">Nocardia vulneris</name>
    <dbReference type="NCBI Taxonomy" id="1141657"/>
    <lineage>
        <taxon>Bacteria</taxon>
        <taxon>Bacillati</taxon>
        <taxon>Actinomycetota</taxon>
        <taxon>Actinomycetes</taxon>
        <taxon>Mycobacteriales</taxon>
        <taxon>Nocardiaceae</taxon>
        <taxon>Nocardia</taxon>
    </lineage>
</organism>
<dbReference type="InterPro" id="IPR036465">
    <property type="entry name" value="vWFA_dom_sf"/>
</dbReference>
<reference evidence="3 4" key="1">
    <citation type="journal article" date="2014" name="Int. J. Syst. Evol. Microbiol.">
        <title>Nocardia vulneris sp. nov., isolated from wounds of human patients in North America.</title>
        <authorList>
            <person name="Lasker B.A."/>
            <person name="Bell M."/>
            <person name="Klenk H.P."/>
            <person name="Sproer C."/>
            <person name="Schumann C."/>
            <person name="Schumann P."/>
            <person name="Brown J.M."/>
        </authorList>
    </citation>
    <scope>NUCLEOTIDE SEQUENCE [LARGE SCALE GENOMIC DNA]</scope>
    <source>
        <strain evidence="3 4">W9851</strain>
    </source>
</reference>
<dbReference type="SMART" id="SM00327">
    <property type="entry name" value="VWA"/>
    <property type="match status" value="1"/>
</dbReference>
<keyword evidence="4" id="KW-1185">Reference proteome</keyword>
<dbReference type="Pfam" id="PF13531">
    <property type="entry name" value="SBP_bac_11"/>
    <property type="match status" value="1"/>
</dbReference>
<keyword evidence="1" id="KW-0472">Membrane</keyword>
<evidence type="ECO:0000256" key="1">
    <source>
        <dbReference type="SAM" id="Phobius"/>
    </source>
</evidence>
<evidence type="ECO:0000313" key="4">
    <source>
        <dbReference type="Proteomes" id="UP000031364"/>
    </source>
</evidence>
<dbReference type="Proteomes" id="UP000031364">
    <property type="component" value="Unassembled WGS sequence"/>
</dbReference>
<name>A0ABR4ZB68_9NOCA</name>
<accession>A0ABR4ZB68</accession>
<gene>
    <name evidence="3" type="ORF">FG87_24100</name>
</gene>
<dbReference type="PROSITE" id="PS50234">
    <property type="entry name" value="VWFA"/>
    <property type="match status" value="1"/>
</dbReference>
<dbReference type="Gene3D" id="3.40.50.410">
    <property type="entry name" value="von Willebrand factor, type A domain"/>
    <property type="match status" value="1"/>
</dbReference>
<proteinExistence type="predicted"/>
<evidence type="ECO:0000313" key="3">
    <source>
        <dbReference type="EMBL" id="KIA62560.1"/>
    </source>
</evidence>
<evidence type="ECO:0000259" key="2">
    <source>
        <dbReference type="PROSITE" id="PS50234"/>
    </source>
</evidence>
<comment type="caution">
    <text evidence="3">The sequence shown here is derived from an EMBL/GenBank/DDBJ whole genome shotgun (WGS) entry which is preliminary data.</text>
</comment>
<feature type="transmembrane region" description="Helical" evidence="1">
    <location>
        <begin position="12"/>
        <end position="35"/>
    </location>
</feature>